<name>A0A8S1RPJ1_9CILI</name>
<dbReference type="Pfam" id="PF14559">
    <property type="entry name" value="TPR_19"/>
    <property type="match status" value="1"/>
</dbReference>
<dbReference type="EMBL" id="CAJJDN010000213">
    <property type="protein sequence ID" value="CAD8129273.1"/>
    <property type="molecule type" value="Genomic_DNA"/>
</dbReference>
<dbReference type="PROSITE" id="PS50005">
    <property type="entry name" value="TPR"/>
    <property type="match status" value="3"/>
</dbReference>
<dbReference type="Pfam" id="PF13181">
    <property type="entry name" value="TPR_8"/>
    <property type="match status" value="1"/>
</dbReference>
<evidence type="ECO:0008006" key="6">
    <source>
        <dbReference type="Google" id="ProtNLM"/>
    </source>
</evidence>
<sequence>MKEYQCRYVNHEKEEIIGFCMNQICQETPQYCQECLVIRHQDHKEDCLNFPILSESINHYIMNLKSTSQQLFQINNQFGIMFDRFFKQMDSQIKILLNMDQKLTNKEYLPFKQQLTYLHQYHSGENPNKYRTFLELFNQILEIIEDVVKNNDLEESKCKEQGTEIYQISKKMEAINKDQEIIQSQTFFENGKQLIYERKYQDALKLFDKALMKDPNNEEIQIWKGQALIYLERFQEANQSYDDAIQFNSQNFLILNNKGTVLNDLQRYQEAIQCYDEAIKLDPNNSQGFCNKGLALKNLNRYEESIYCYDKSIQLNCKNDTAFNNKGTSLIVLKRYQEAIECFDKAFLLNPQYKQQSICIN</sequence>
<evidence type="ECO:0000256" key="3">
    <source>
        <dbReference type="PROSITE-ProRule" id="PRU00339"/>
    </source>
</evidence>
<dbReference type="OrthoDB" id="2335338at2759"/>
<dbReference type="SMART" id="SM00028">
    <property type="entry name" value="TPR"/>
    <property type="match status" value="5"/>
</dbReference>
<feature type="repeat" description="TPR" evidence="3">
    <location>
        <begin position="252"/>
        <end position="285"/>
    </location>
</feature>
<keyword evidence="2 3" id="KW-0802">TPR repeat</keyword>
<organism evidence="4 5">
    <name type="scientific">Paramecium sonneborni</name>
    <dbReference type="NCBI Taxonomy" id="65129"/>
    <lineage>
        <taxon>Eukaryota</taxon>
        <taxon>Sar</taxon>
        <taxon>Alveolata</taxon>
        <taxon>Ciliophora</taxon>
        <taxon>Intramacronucleata</taxon>
        <taxon>Oligohymenophorea</taxon>
        <taxon>Peniculida</taxon>
        <taxon>Parameciidae</taxon>
        <taxon>Paramecium</taxon>
    </lineage>
</organism>
<feature type="repeat" description="TPR" evidence="3">
    <location>
        <begin position="320"/>
        <end position="353"/>
    </location>
</feature>
<reference evidence="4" key="1">
    <citation type="submission" date="2021-01" db="EMBL/GenBank/DDBJ databases">
        <authorList>
            <consortium name="Genoscope - CEA"/>
            <person name="William W."/>
        </authorList>
    </citation>
    <scope>NUCLEOTIDE SEQUENCE</scope>
</reference>
<evidence type="ECO:0000256" key="2">
    <source>
        <dbReference type="ARBA" id="ARBA00022803"/>
    </source>
</evidence>
<dbReference type="PANTHER" id="PTHR44943:SF4">
    <property type="entry name" value="TPR REPEAT-CONTAINING PROTEIN MJ0798"/>
    <property type="match status" value="1"/>
</dbReference>
<dbReference type="Pfam" id="PF00515">
    <property type="entry name" value="TPR_1"/>
    <property type="match status" value="2"/>
</dbReference>
<protein>
    <recommendedName>
        <fullName evidence="6">Tetratricopeptide repeat protein</fullName>
    </recommendedName>
</protein>
<keyword evidence="1" id="KW-0677">Repeat</keyword>
<proteinExistence type="predicted"/>
<dbReference type="PANTHER" id="PTHR44943">
    <property type="entry name" value="CELLULOSE SYNTHASE OPERON PROTEIN C"/>
    <property type="match status" value="1"/>
</dbReference>
<keyword evidence="5" id="KW-1185">Reference proteome</keyword>
<evidence type="ECO:0000313" key="4">
    <source>
        <dbReference type="EMBL" id="CAD8129273.1"/>
    </source>
</evidence>
<comment type="caution">
    <text evidence="4">The sequence shown here is derived from an EMBL/GenBank/DDBJ whole genome shotgun (WGS) entry which is preliminary data.</text>
</comment>
<dbReference type="PROSITE" id="PS50293">
    <property type="entry name" value="TPR_REGION"/>
    <property type="match status" value="1"/>
</dbReference>
<accession>A0A8S1RPJ1</accession>
<evidence type="ECO:0000256" key="1">
    <source>
        <dbReference type="ARBA" id="ARBA00022737"/>
    </source>
</evidence>
<evidence type="ECO:0000313" key="5">
    <source>
        <dbReference type="Proteomes" id="UP000692954"/>
    </source>
</evidence>
<dbReference type="InterPro" id="IPR051685">
    <property type="entry name" value="Ycf3/AcsC/BcsC/TPR_MFPF"/>
</dbReference>
<dbReference type="AlphaFoldDB" id="A0A8S1RPJ1"/>
<dbReference type="InterPro" id="IPR019734">
    <property type="entry name" value="TPR_rpt"/>
</dbReference>
<gene>
    <name evidence="4" type="ORF">PSON_ATCC_30995.1.T2130018</name>
</gene>
<dbReference type="Proteomes" id="UP000692954">
    <property type="component" value="Unassembled WGS sequence"/>
</dbReference>
<feature type="repeat" description="TPR" evidence="3">
    <location>
        <begin position="184"/>
        <end position="217"/>
    </location>
</feature>